<reference evidence="9" key="1">
    <citation type="submission" date="2023-03" db="EMBL/GenBank/DDBJ databases">
        <title>Electrophorus voltai genome.</title>
        <authorList>
            <person name="Bian C."/>
        </authorList>
    </citation>
    <scope>NUCLEOTIDE SEQUENCE</scope>
    <source>
        <strain evidence="9">CB-2022</strain>
        <tissue evidence="9">Muscle</tissue>
    </source>
</reference>
<dbReference type="AlphaFoldDB" id="A0AAD9DNH0"/>
<feature type="region of interest" description="Disordered" evidence="6">
    <location>
        <begin position="222"/>
        <end position="251"/>
    </location>
</feature>
<dbReference type="InterPro" id="IPR036116">
    <property type="entry name" value="FN3_sf"/>
</dbReference>
<dbReference type="CDD" id="cd00063">
    <property type="entry name" value="FN3"/>
    <property type="match status" value="1"/>
</dbReference>
<dbReference type="Proteomes" id="UP001239994">
    <property type="component" value="Unassembled WGS sequence"/>
</dbReference>
<protein>
    <recommendedName>
        <fullName evidence="8">Fibronectin type-III domain-containing protein</fullName>
    </recommendedName>
</protein>
<dbReference type="FunFam" id="2.60.40.10:FF:000028">
    <property type="entry name" value="Neuronal cell adhesion molecule"/>
    <property type="match status" value="1"/>
</dbReference>
<organism evidence="9 10">
    <name type="scientific">Electrophorus voltai</name>
    <dbReference type="NCBI Taxonomy" id="2609070"/>
    <lineage>
        <taxon>Eukaryota</taxon>
        <taxon>Metazoa</taxon>
        <taxon>Chordata</taxon>
        <taxon>Craniata</taxon>
        <taxon>Vertebrata</taxon>
        <taxon>Euteleostomi</taxon>
        <taxon>Actinopterygii</taxon>
        <taxon>Neopterygii</taxon>
        <taxon>Teleostei</taxon>
        <taxon>Ostariophysi</taxon>
        <taxon>Gymnotiformes</taxon>
        <taxon>Gymnotoidei</taxon>
        <taxon>Gymnotidae</taxon>
        <taxon>Electrophorus</taxon>
    </lineage>
</organism>
<dbReference type="GO" id="GO:0004896">
    <property type="term" value="F:cytokine receptor activity"/>
    <property type="evidence" value="ECO:0007669"/>
    <property type="project" value="TreeGrafter"/>
</dbReference>
<accession>A0AAD9DNH0</accession>
<evidence type="ECO:0000256" key="3">
    <source>
        <dbReference type="ARBA" id="ARBA00023157"/>
    </source>
</evidence>
<gene>
    <name evidence="9" type="ORF">P4O66_002825</name>
</gene>
<evidence type="ECO:0000256" key="4">
    <source>
        <dbReference type="ARBA" id="ARBA00023170"/>
    </source>
</evidence>
<evidence type="ECO:0000256" key="1">
    <source>
        <dbReference type="ARBA" id="ARBA00022729"/>
    </source>
</evidence>
<sequence length="308" mass="34532">MLCSCLSFVILLCTCNNKSLCEKQCSATEDWGVAFNVTMNSNDSFNLSWNSSLSEKYHCYLVEWWEMGEKPKYMSFYQKKSYHEVRTENALFQPYKRYHFLLHVRPYKDTCNLKDANNSEHTYGRTQAYLLEGTPSAAPGNVSIYNITHSSFVITWNPVSEVDLRGFLQGYIIRYINVPDQSGKHVTVEPNVSSYKLLNLKSRTMYSVQLSAYTAAGEGLSNEPLHIDTKPPVTESTDDTLRGEPTEPHAASTITDSTANEVFPIDGNTEGSALTPPTDAINTMNTSNTRGTDDVLTVKPNVPILTKC</sequence>
<name>A0AAD9DNH0_9TELE</name>
<keyword evidence="3" id="KW-1015">Disulfide bond</keyword>
<keyword evidence="4" id="KW-0675">Receptor</keyword>
<comment type="caution">
    <text evidence="9">The sequence shown here is derived from an EMBL/GenBank/DDBJ whole genome shotgun (WGS) entry which is preliminary data.</text>
</comment>
<keyword evidence="1 7" id="KW-0732">Signal</keyword>
<evidence type="ECO:0000256" key="7">
    <source>
        <dbReference type="SAM" id="SignalP"/>
    </source>
</evidence>
<dbReference type="Pfam" id="PF00041">
    <property type="entry name" value="fn3"/>
    <property type="match status" value="1"/>
</dbReference>
<dbReference type="SMART" id="SM00060">
    <property type="entry name" value="FN3"/>
    <property type="match status" value="1"/>
</dbReference>
<evidence type="ECO:0000313" key="10">
    <source>
        <dbReference type="Proteomes" id="UP001239994"/>
    </source>
</evidence>
<feature type="chain" id="PRO_5042232117" description="Fibronectin type-III domain-containing protein" evidence="7">
    <location>
        <begin position="22"/>
        <end position="308"/>
    </location>
</feature>
<dbReference type="InterPro" id="IPR013783">
    <property type="entry name" value="Ig-like_fold"/>
</dbReference>
<evidence type="ECO:0000313" key="9">
    <source>
        <dbReference type="EMBL" id="KAK1787323.1"/>
    </source>
</evidence>
<dbReference type="GO" id="GO:0019955">
    <property type="term" value="F:cytokine binding"/>
    <property type="evidence" value="ECO:0007669"/>
    <property type="project" value="TreeGrafter"/>
</dbReference>
<dbReference type="Gene3D" id="2.60.40.10">
    <property type="entry name" value="Immunoglobulins"/>
    <property type="match status" value="1"/>
</dbReference>
<evidence type="ECO:0000259" key="8">
    <source>
        <dbReference type="PROSITE" id="PS50853"/>
    </source>
</evidence>
<evidence type="ECO:0000256" key="6">
    <source>
        <dbReference type="SAM" id="MobiDB-lite"/>
    </source>
</evidence>
<feature type="signal peptide" evidence="7">
    <location>
        <begin position="1"/>
        <end position="21"/>
    </location>
</feature>
<dbReference type="GO" id="GO:0009897">
    <property type="term" value="C:external side of plasma membrane"/>
    <property type="evidence" value="ECO:0007669"/>
    <property type="project" value="TreeGrafter"/>
</dbReference>
<proteinExistence type="predicted"/>
<evidence type="ECO:0000256" key="2">
    <source>
        <dbReference type="ARBA" id="ARBA00022737"/>
    </source>
</evidence>
<dbReference type="PANTHER" id="PTHR23036:SF194">
    <property type="entry name" value="FIBRONECTIN TYPE-III DOMAIN-CONTAINING PROTEIN"/>
    <property type="match status" value="1"/>
</dbReference>
<keyword evidence="2" id="KW-0677">Repeat</keyword>
<keyword evidence="10" id="KW-1185">Reference proteome</keyword>
<dbReference type="InterPro" id="IPR003961">
    <property type="entry name" value="FN3_dom"/>
</dbReference>
<feature type="domain" description="Fibronectin type-III" evidence="8">
    <location>
        <begin position="138"/>
        <end position="232"/>
    </location>
</feature>
<dbReference type="InterPro" id="IPR050379">
    <property type="entry name" value="Type-I_Cytokine_Rcpt"/>
</dbReference>
<dbReference type="EMBL" id="JAROKS010000023">
    <property type="protein sequence ID" value="KAK1787323.1"/>
    <property type="molecule type" value="Genomic_DNA"/>
</dbReference>
<dbReference type="PROSITE" id="PS50853">
    <property type="entry name" value="FN3"/>
    <property type="match status" value="1"/>
</dbReference>
<keyword evidence="5" id="KW-0325">Glycoprotein</keyword>
<dbReference type="GO" id="GO:0043235">
    <property type="term" value="C:receptor complex"/>
    <property type="evidence" value="ECO:0007669"/>
    <property type="project" value="TreeGrafter"/>
</dbReference>
<dbReference type="SUPFAM" id="SSF49265">
    <property type="entry name" value="Fibronectin type III"/>
    <property type="match status" value="1"/>
</dbReference>
<dbReference type="PANTHER" id="PTHR23036">
    <property type="entry name" value="CYTOKINE RECEPTOR"/>
    <property type="match status" value="1"/>
</dbReference>
<evidence type="ECO:0000256" key="5">
    <source>
        <dbReference type="ARBA" id="ARBA00023180"/>
    </source>
</evidence>